<feature type="domain" description="Glutamate/phenylalanine/leucine/valine/L-tryptophan dehydrogenase C-terminal" evidence="7">
    <location>
        <begin position="141"/>
        <end position="343"/>
    </location>
</feature>
<evidence type="ECO:0000256" key="1">
    <source>
        <dbReference type="ARBA" id="ARBA00006382"/>
    </source>
</evidence>
<dbReference type="GO" id="GO:0006520">
    <property type="term" value="P:amino acid metabolic process"/>
    <property type="evidence" value="ECO:0007669"/>
    <property type="project" value="InterPro"/>
</dbReference>
<keyword evidence="2 6" id="KW-0560">Oxidoreductase</keyword>
<dbReference type="OrthoDB" id="9803297at2"/>
<dbReference type="Proteomes" id="UP000431401">
    <property type="component" value="Unassembled WGS sequence"/>
</dbReference>
<dbReference type="RefSeq" id="WP_153343594.1">
    <property type="nucleotide sequence ID" value="NZ_WEGI01000007.1"/>
</dbReference>
<evidence type="ECO:0000259" key="7">
    <source>
        <dbReference type="SMART" id="SM00839"/>
    </source>
</evidence>
<dbReference type="InterPro" id="IPR016211">
    <property type="entry name" value="Glu/Phe/Leu/Val/Trp_DH_bac/arc"/>
</dbReference>
<dbReference type="SUPFAM" id="SSF53223">
    <property type="entry name" value="Aminoacid dehydrogenase-like, N-terminal domain"/>
    <property type="match status" value="1"/>
</dbReference>
<dbReference type="Pfam" id="PF00208">
    <property type="entry name" value="ELFV_dehydrog"/>
    <property type="match status" value="1"/>
</dbReference>
<dbReference type="Pfam" id="PF02812">
    <property type="entry name" value="ELFV_dehydrog_N"/>
    <property type="match status" value="1"/>
</dbReference>
<keyword evidence="9" id="KW-1185">Reference proteome</keyword>
<dbReference type="InterPro" id="IPR006097">
    <property type="entry name" value="Glu/Leu/Phe/Val/Trp_DH_dimer"/>
</dbReference>
<dbReference type="Gene3D" id="3.40.50.720">
    <property type="entry name" value="NAD(P)-binding Rossmann-like Domain"/>
    <property type="match status" value="1"/>
</dbReference>
<name>A0A7K0DT62_9NOCA</name>
<feature type="binding site" evidence="5">
    <location>
        <begin position="177"/>
        <end position="182"/>
    </location>
    <ligand>
        <name>NAD(+)</name>
        <dbReference type="ChEBI" id="CHEBI:57540"/>
    </ligand>
</feature>
<dbReference type="EC" id="1.4.1.9" evidence="8"/>
<dbReference type="PANTHER" id="PTHR42722:SF1">
    <property type="entry name" value="VALINE DEHYDROGENASE"/>
    <property type="match status" value="1"/>
</dbReference>
<dbReference type="EMBL" id="WEGI01000007">
    <property type="protein sequence ID" value="MQY28024.1"/>
    <property type="molecule type" value="Genomic_DNA"/>
</dbReference>
<dbReference type="PANTHER" id="PTHR42722">
    <property type="entry name" value="LEUCINE DEHYDROGENASE"/>
    <property type="match status" value="1"/>
</dbReference>
<evidence type="ECO:0000256" key="2">
    <source>
        <dbReference type="ARBA" id="ARBA00023002"/>
    </source>
</evidence>
<dbReference type="GO" id="GO:0050049">
    <property type="term" value="F:L-leucine dehydrogenase activity"/>
    <property type="evidence" value="ECO:0007669"/>
    <property type="project" value="UniProtKB-EC"/>
</dbReference>
<comment type="caution">
    <text evidence="8">The sequence shown here is derived from an EMBL/GenBank/DDBJ whole genome shotgun (WGS) entry which is preliminary data.</text>
</comment>
<evidence type="ECO:0000256" key="6">
    <source>
        <dbReference type="RuleBase" id="RU004417"/>
    </source>
</evidence>
<comment type="similarity">
    <text evidence="1 6">Belongs to the Glu/Leu/Phe/Val dehydrogenases family.</text>
</comment>
<evidence type="ECO:0000256" key="4">
    <source>
        <dbReference type="PIRSR" id="PIRSR000188-1"/>
    </source>
</evidence>
<evidence type="ECO:0000313" key="8">
    <source>
        <dbReference type="EMBL" id="MQY28024.1"/>
    </source>
</evidence>
<dbReference type="Gene3D" id="3.40.50.10860">
    <property type="entry name" value="Leucine Dehydrogenase, chain A, domain 1"/>
    <property type="match status" value="1"/>
</dbReference>
<dbReference type="SMART" id="SM00839">
    <property type="entry name" value="ELFV_dehydrog"/>
    <property type="match status" value="1"/>
</dbReference>
<keyword evidence="3 5" id="KW-0520">NAD</keyword>
<dbReference type="PRINTS" id="PR00082">
    <property type="entry name" value="GLFDHDRGNASE"/>
</dbReference>
<gene>
    <name evidence="8" type="primary">ldh</name>
    <name evidence="8" type="ORF">NRB56_36070</name>
</gene>
<dbReference type="GO" id="GO:0000166">
    <property type="term" value="F:nucleotide binding"/>
    <property type="evidence" value="ECO:0007669"/>
    <property type="project" value="UniProtKB-KW"/>
</dbReference>
<evidence type="ECO:0000256" key="5">
    <source>
        <dbReference type="PIRSR" id="PIRSR000188-2"/>
    </source>
</evidence>
<proteinExistence type="inferred from homology"/>
<dbReference type="AlphaFoldDB" id="A0A7K0DT62"/>
<reference evidence="8 9" key="1">
    <citation type="submission" date="2019-10" db="EMBL/GenBank/DDBJ databases">
        <title>Nocardia macrotermitis sp. nov. and Nocardia aurantia sp. nov., isolated from the gut of fungus growing-termite Macrotermes natalensis.</title>
        <authorList>
            <person name="Benndorf R."/>
            <person name="Schwitalla J."/>
            <person name="Martin K."/>
            <person name="De Beer W."/>
            <person name="Kaster A.-K."/>
            <person name="Vollmers J."/>
            <person name="Poulsen M."/>
            <person name="Beemelmanns C."/>
        </authorList>
    </citation>
    <scope>NUCLEOTIDE SEQUENCE [LARGE SCALE GENOMIC DNA]</scope>
    <source>
        <strain evidence="8 9">RB56</strain>
    </source>
</reference>
<dbReference type="PIRSF" id="PIRSF000188">
    <property type="entry name" value="Phe_leu_dh"/>
    <property type="match status" value="1"/>
</dbReference>
<keyword evidence="5" id="KW-0547">Nucleotide-binding</keyword>
<dbReference type="CDD" id="cd01075">
    <property type="entry name" value="NAD_bind_Leu_Phe_Val_DH"/>
    <property type="match status" value="1"/>
</dbReference>
<sequence>MEFGHETVVLRSGRRTRLPIIVAVHSTVLGPAVGGCRMWGYARWEDGLRDALRLSEGMTRKCAAAGLSNGGGKTVVVAPTHRPLTPDERRAALHDVGDIVAEFDGRYVTGPDAGTGVADMGVIGERTEHVFCRPEADGGSGDPSPFTARGVVAALRATCLAMSGSAELAGKRFAVIGAGNVGGQIARQLAAAGAELILSDVDPAKRSLADELGAAFVTPEAAATAEVDVVVPAALGGLLTWDLVPRLRCIAVAGAANNQLAEPEVAELLRERDILWAPDYIANAGGVVNSVAREILGEDPDTAAKRIESIADTLTGLFETAARTGVTTAVAADALARRRLAAGI</sequence>
<dbReference type="InterPro" id="IPR036291">
    <property type="entry name" value="NAD(P)-bd_dom_sf"/>
</dbReference>
<evidence type="ECO:0000313" key="9">
    <source>
        <dbReference type="Proteomes" id="UP000431401"/>
    </source>
</evidence>
<dbReference type="SUPFAM" id="SSF51735">
    <property type="entry name" value="NAD(P)-binding Rossmann-fold domains"/>
    <property type="match status" value="1"/>
</dbReference>
<feature type="active site" description="Proton donor/acceptor" evidence="4">
    <location>
        <position position="73"/>
    </location>
</feature>
<accession>A0A7K0DT62</accession>
<evidence type="ECO:0000256" key="3">
    <source>
        <dbReference type="ARBA" id="ARBA00023027"/>
    </source>
</evidence>
<dbReference type="InterPro" id="IPR006096">
    <property type="entry name" value="Glu/Leu/Phe/Val/Trp_DH_C"/>
</dbReference>
<dbReference type="InterPro" id="IPR046346">
    <property type="entry name" value="Aminoacid_DH-like_N_sf"/>
</dbReference>
<protein>
    <submittedName>
        <fullName evidence="8">Leucine dehydrogenase</fullName>
        <ecNumber evidence="8">1.4.1.9</ecNumber>
    </submittedName>
</protein>
<dbReference type="InterPro" id="IPR006095">
    <property type="entry name" value="Glu/Leu/Phe/Val/Trp_DH"/>
</dbReference>
<organism evidence="8 9">
    <name type="scientific">Nocardia aurantia</name>
    <dbReference type="NCBI Taxonomy" id="2585199"/>
    <lineage>
        <taxon>Bacteria</taxon>
        <taxon>Bacillati</taxon>
        <taxon>Actinomycetota</taxon>
        <taxon>Actinomycetes</taxon>
        <taxon>Mycobacteriales</taxon>
        <taxon>Nocardiaceae</taxon>
        <taxon>Nocardia</taxon>
    </lineage>
</organism>